<keyword evidence="1" id="KW-0732">Signal</keyword>
<comment type="caution">
    <text evidence="2">The sequence shown here is derived from an EMBL/GenBank/DDBJ whole genome shotgun (WGS) entry which is preliminary data.</text>
</comment>
<accession>A0A4U5JPX5</accession>
<dbReference type="EMBL" id="SZUA01000002">
    <property type="protein sequence ID" value="TKR30631.1"/>
    <property type="molecule type" value="Genomic_DNA"/>
</dbReference>
<dbReference type="AlphaFoldDB" id="A0A4U5JPX5"/>
<feature type="signal peptide" evidence="1">
    <location>
        <begin position="1"/>
        <end position="23"/>
    </location>
</feature>
<feature type="chain" id="PRO_5020314465" description="Discoidin domain-containing protein" evidence="1">
    <location>
        <begin position="24"/>
        <end position="232"/>
    </location>
</feature>
<evidence type="ECO:0000313" key="3">
    <source>
        <dbReference type="Proteomes" id="UP000308707"/>
    </source>
</evidence>
<name>A0A4U5JPX5_9GAMM</name>
<reference evidence="2 3" key="1">
    <citation type="submission" date="2019-04" db="EMBL/GenBank/DDBJ databases">
        <title>Reference strain of H23.</title>
        <authorList>
            <person name="Luo X."/>
        </authorList>
    </citation>
    <scope>NUCLEOTIDE SEQUENCE [LARGE SCALE GENOMIC DNA]</scope>
    <source>
        <strain evidence="2 3">H23</strain>
    </source>
</reference>
<sequence length="232" mass="24244">MKRALLALAVAAPLALTACKKQAEDAAPAAAPETAAADANAAAPAAAPAAPAAATSEADAERAAQQAKLDYATMEDGYINDAKAQWATSAKASSSYGYDAAPAADDHGSYTPWQATGPVNGETWSNKNQNVGFDWLEAGFDKPVSATEVRIALETGHGVEGITKIELIDTDGNAHAVWSGLSDSKQDERGPRTWIVRKFEPTAYQAKGAKITFANNVENDYSYIDAVQLVGN</sequence>
<evidence type="ECO:0000256" key="1">
    <source>
        <dbReference type="SAM" id="SignalP"/>
    </source>
</evidence>
<evidence type="ECO:0000313" key="2">
    <source>
        <dbReference type="EMBL" id="TKR30631.1"/>
    </source>
</evidence>
<protein>
    <recommendedName>
        <fullName evidence="4">Discoidin domain-containing protein</fullName>
    </recommendedName>
</protein>
<dbReference type="Proteomes" id="UP000308707">
    <property type="component" value="Unassembled WGS sequence"/>
</dbReference>
<dbReference type="OrthoDB" id="5986482at2"/>
<gene>
    <name evidence="2" type="ORF">FCE95_11005</name>
</gene>
<keyword evidence="3" id="KW-1185">Reference proteome</keyword>
<proteinExistence type="predicted"/>
<dbReference type="PROSITE" id="PS51257">
    <property type="entry name" value="PROKAR_LIPOPROTEIN"/>
    <property type="match status" value="1"/>
</dbReference>
<evidence type="ECO:0008006" key="4">
    <source>
        <dbReference type="Google" id="ProtNLM"/>
    </source>
</evidence>
<dbReference type="RefSeq" id="WP_137267061.1">
    <property type="nucleotide sequence ID" value="NZ_SZUA01000002.1"/>
</dbReference>
<organism evidence="2 3">
    <name type="scientific">Luteimonas gilva</name>
    <dbReference type="NCBI Taxonomy" id="2572684"/>
    <lineage>
        <taxon>Bacteria</taxon>
        <taxon>Pseudomonadati</taxon>
        <taxon>Pseudomonadota</taxon>
        <taxon>Gammaproteobacteria</taxon>
        <taxon>Lysobacterales</taxon>
        <taxon>Lysobacteraceae</taxon>
        <taxon>Luteimonas</taxon>
    </lineage>
</organism>